<dbReference type="RefSeq" id="XP_070895635.1">
    <property type="nucleotide sequence ID" value="XM_071041233.1"/>
</dbReference>
<keyword evidence="1" id="KW-0863">Zinc-finger</keyword>
<evidence type="ECO:0000256" key="2">
    <source>
        <dbReference type="SAM" id="MobiDB-lite"/>
    </source>
</evidence>
<dbReference type="InterPro" id="IPR013087">
    <property type="entry name" value="Znf_C2H2_type"/>
</dbReference>
<dbReference type="Proteomes" id="UP001610444">
    <property type="component" value="Unassembled WGS sequence"/>
</dbReference>
<reference evidence="4 5" key="1">
    <citation type="submission" date="2024-07" db="EMBL/GenBank/DDBJ databases">
        <title>Section-level genome sequencing and comparative genomics of Aspergillus sections Usti and Cavernicolus.</title>
        <authorList>
            <consortium name="Lawrence Berkeley National Laboratory"/>
            <person name="Nybo J.L."/>
            <person name="Vesth T.C."/>
            <person name="Theobald S."/>
            <person name="Frisvad J.C."/>
            <person name="Larsen T.O."/>
            <person name="Kjaerboelling I."/>
            <person name="Rothschild-Mancinelli K."/>
            <person name="Lyhne E.K."/>
            <person name="Kogle M.E."/>
            <person name="Barry K."/>
            <person name="Clum A."/>
            <person name="Na H."/>
            <person name="Ledsgaard L."/>
            <person name="Lin J."/>
            <person name="Lipzen A."/>
            <person name="Kuo A."/>
            <person name="Riley R."/>
            <person name="Mondo S."/>
            <person name="LaButti K."/>
            <person name="Haridas S."/>
            <person name="Pangalinan J."/>
            <person name="Salamov A.A."/>
            <person name="Simmons B.A."/>
            <person name="Magnuson J.K."/>
            <person name="Chen J."/>
            <person name="Drula E."/>
            <person name="Henrissat B."/>
            <person name="Wiebenga A."/>
            <person name="Lubbers R.J."/>
            <person name="Gomes A.C."/>
            <person name="Macurrencykelacurrency M.R."/>
            <person name="Stajich J."/>
            <person name="Grigoriev I.V."/>
            <person name="Mortensen U.H."/>
            <person name="De vries R.P."/>
            <person name="Baker S.E."/>
            <person name="Andersen M.R."/>
        </authorList>
    </citation>
    <scope>NUCLEOTIDE SEQUENCE [LARGE SCALE GENOMIC DNA]</scope>
    <source>
        <strain evidence="4 5">CBS 756.74</strain>
    </source>
</reference>
<dbReference type="PROSITE" id="PS50157">
    <property type="entry name" value="ZINC_FINGER_C2H2_2"/>
    <property type="match status" value="1"/>
</dbReference>
<dbReference type="EMBL" id="JBFXLR010000046">
    <property type="protein sequence ID" value="KAL2843457.1"/>
    <property type="molecule type" value="Genomic_DNA"/>
</dbReference>
<dbReference type="GeneID" id="98156397"/>
<evidence type="ECO:0000256" key="1">
    <source>
        <dbReference type="PROSITE-ProRule" id="PRU00042"/>
    </source>
</evidence>
<feature type="non-terminal residue" evidence="4">
    <location>
        <position position="225"/>
    </location>
</feature>
<evidence type="ECO:0000313" key="4">
    <source>
        <dbReference type="EMBL" id="KAL2843457.1"/>
    </source>
</evidence>
<keyword evidence="1" id="KW-0862">Zinc</keyword>
<feature type="domain" description="C2H2-type" evidence="3">
    <location>
        <begin position="195"/>
        <end position="221"/>
    </location>
</feature>
<evidence type="ECO:0000259" key="3">
    <source>
        <dbReference type="PROSITE" id="PS50157"/>
    </source>
</evidence>
<comment type="caution">
    <text evidence="4">The sequence shown here is derived from an EMBL/GenBank/DDBJ whole genome shotgun (WGS) entry which is preliminary data.</text>
</comment>
<dbReference type="PROSITE" id="PS00028">
    <property type="entry name" value="ZINC_FINGER_C2H2_1"/>
    <property type="match status" value="1"/>
</dbReference>
<name>A0ABR4JTU2_9EURO</name>
<evidence type="ECO:0000313" key="5">
    <source>
        <dbReference type="Proteomes" id="UP001610444"/>
    </source>
</evidence>
<dbReference type="SMART" id="SM00355">
    <property type="entry name" value="ZnF_C2H2"/>
    <property type="match status" value="2"/>
</dbReference>
<feature type="region of interest" description="Disordered" evidence="2">
    <location>
        <begin position="86"/>
        <end position="106"/>
    </location>
</feature>
<dbReference type="SUPFAM" id="SSF57667">
    <property type="entry name" value="beta-beta-alpha zinc fingers"/>
    <property type="match status" value="1"/>
</dbReference>
<gene>
    <name evidence="4" type="ORF">BJX68DRAFT_244004</name>
</gene>
<keyword evidence="1" id="KW-0479">Metal-binding</keyword>
<organism evidence="4 5">
    <name type="scientific">Aspergillus pseudodeflectus</name>
    <dbReference type="NCBI Taxonomy" id="176178"/>
    <lineage>
        <taxon>Eukaryota</taxon>
        <taxon>Fungi</taxon>
        <taxon>Dikarya</taxon>
        <taxon>Ascomycota</taxon>
        <taxon>Pezizomycotina</taxon>
        <taxon>Eurotiomycetes</taxon>
        <taxon>Eurotiomycetidae</taxon>
        <taxon>Eurotiales</taxon>
        <taxon>Aspergillaceae</taxon>
        <taxon>Aspergillus</taxon>
        <taxon>Aspergillus subgen. Nidulantes</taxon>
    </lineage>
</organism>
<dbReference type="Pfam" id="PF00096">
    <property type="entry name" value="zf-C2H2"/>
    <property type="match status" value="1"/>
</dbReference>
<dbReference type="Gene3D" id="3.30.160.60">
    <property type="entry name" value="Classic Zinc Finger"/>
    <property type="match status" value="1"/>
</dbReference>
<accession>A0ABR4JTU2</accession>
<dbReference type="InterPro" id="IPR036236">
    <property type="entry name" value="Znf_C2H2_sf"/>
</dbReference>
<protein>
    <recommendedName>
        <fullName evidence="3">C2H2-type domain-containing protein</fullName>
    </recommendedName>
</protein>
<keyword evidence="5" id="KW-1185">Reference proteome</keyword>
<sequence>MSDPPKISSTMEQQGRLPQTTVGHYMPTASAYELYIPTRHKEIATTLQPRSPLSWHNQPGGDPGLPFWLPDAEAGGAIVPWSPHEGPETGATEQPTEGVQTMPREPGVLVSDFGPVDGSLPRMAERALQAPGQVTTQTAVDETIIGSPSASTHPTQPTTPALQCRWQDCTSSTTFRREADLLRHVKTVHVSRDAYRCPESHCDRTFGRRDHLRAHRRNRHAEGGD</sequence>
<proteinExistence type="predicted"/>